<feature type="domain" description="NAD-dependent epimerase/dehydratase" evidence="2">
    <location>
        <begin position="7"/>
        <end position="250"/>
    </location>
</feature>
<dbReference type="AlphaFoldDB" id="A0A382IGC6"/>
<dbReference type="SUPFAM" id="SSF51735">
    <property type="entry name" value="NAD(P)-binding Rossmann-fold domains"/>
    <property type="match status" value="1"/>
</dbReference>
<sequence>MTSSKRVLVCGAGGFIGSHLVNRLKSEGAWVRGVDLKYPEFSSTSADDFIKGDLRDPIICRESVDQRFDEVYQLAADMGGAGFVFTGENDADIMHNSALINLNILEACHRRNVKRIFYSSSACMYPEHNQMDPENPNCSEASAYPADPDSEYGWEKLFSERLFLAFGRNYGMEVRVARFHNIFGPEGTWEGGREKAPAAFCRKVAMADDGGVIEMWGDGEQTRSFLYIDECLEGVLRLVRSDWTGPVNIGSDEMVSINRLAMMTAQVAGK</sequence>
<reference evidence="3" key="1">
    <citation type="submission" date="2018-05" db="EMBL/GenBank/DDBJ databases">
        <authorList>
            <person name="Lanie J.A."/>
            <person name="Ng W.-L."/>
            <person name="Kazmierczak K.M."/>
            <person name="Andrzejewski T.M."/>
            <person name="Davidsen T.M."/>
            <person name="Wayne K.J."/>
            <person name="Tettelin H."/>
            <person name="Glass J.I."/>
            <person name="Rusch D."/>
            <person name="Podicherti R."/>
            <person name="Tsui H.-C.T."/>
            <person name="Winkler M.E."/>
        </authorList>
    </citation>
    <scope>NUCLEOTIDE SEQUENCE</scope>
</reference>
<gene>
    <name evidence="3" type="ORF">METZ01_LOCUS251249</name>
</gene>
<name>A0A382IGC6_9ZZZZ</name>
<organism evidence="3">
    <name type="scientific">marine metagenome</name>
    <dbReference type="NCBI Taxonomy" id="408172"/>
    <lineage>
        <taxon>unclassified sequences</taxon>
        <taxon>metagenomes</taxon>
        <taxon>ecological metagenomes</taxon>
    </lineage>
</organism>
<dbReference type="Gene3D" id="3.90.25.10">
    <property type="entry name" value="UDP-galactose 4-epimerase, domain 1"/>
    <property type="match status" value="1"/>
</dbReference>
<dbReference type="InterPro" id="IPR001509">
    <property type="entry name" value="Epimerase_deHydtase"/>
</dbReference>
<dbReference type="EMBL" id="UINC01067072">
    <property type="protein sequence ID" value="SVB98395.1"/>
    <property type="molecule type" value="Genomic_DNA"/>
</dbReference>
<proteinExistence type="predicted"/>
<accession>A0A382IGC6</accession>
<evidence type="ECO:0000259" key="2">
    <source>
        <dbReference type="Pfam" id="PF01370"/>
    </source>
</evidence>
<protein>
    <recommendedName>
        <fullName evidence="2">NAD-dependent epimerase/dehydratase domain-containing protein</fullName>
    </recommendedName>
</protein>
<feature type="non-terminal residue" evidence="3">
    <location>
        <position position="270"/>
    </location>
</feature>
<dbReference type="InterPro" id="IPR036291">
    <property type="entry name" value="NAD(P)-bd_dom_sf"/>
</dbReference>
<evidence type="ECO:0000313" key="3">
    <source>
        <dbReference type="EMBL" id="SVB98395.1"/>
    </source>
</evidence>
<keyword evidence="1" id="KW-0520">NAD</keyword>
<evidence type="ECO:0000256" key="1">
    <source>
        <dbReference type="ARBA" id="ARBA00023027"/>
    </source>
</evidence>
<dbReference type="Gene3D" id="3.40.50.720">
    <property type="entry name" value="NAD(P)-binding Rossmann-like Domain"/>
    <property type="match status" value="1"/>
</dbReference>
<dbReference type="PANTHER" id="PTHR43574">
    <property type="entry name" value="EPIMERASE-RELATED"/>
    <property type="match status" value="1"/>
</dbReference>
<dbReference type="Pfam" id="PF01370">
    <property type="entry name" value="Epimerase"/>
    <property type="match status" value="1"/>
</dbReference>